<evidence type="ECO:0000313" key="17">
    <source>
        <dbReference type="Proteomes" id="UP000065734"/>
    </source>
</evidence>
<feature type="binding site" evidence="13">
    <location>
        <position position="127"/>
    </location>
    <ligand>
        <name>heme</name>
        <dbReference type="ChEBI" id="CHEBI:30413"/>
    </ligand>
</feature>
<evidence type="ECO:0000256" key="9">
    <source>
        <dbReference type="ARBA" id="ARBA00023324"/>
    </source>
</evidence>
<dbReference type="KEGG" id="bvr:BVIR_1638"/>
<keyword evidence="8 10" id="KW-0408">Iron</keyword>
<evidence type="ECO:0000256" key="14">
    <source>
        <dbReference type="RuleBase" id="RU000498"/>
    </source>
</evidence>
<evidence type="ECO:0000256" key="1">
    <source>
        <dbReference type="ARBA" id="ARBA00001971"/>
    </source>
</evidence>
<dbReference type="RefSeq" id="WP_055037207.1">
    <property type="nucleotide sequence ID" value="NZ_AP014854.2"/>
</dbReference>
<dbReference type="InterPro" id="IPR011614">
    <property type="entry name" value="Catalase_core"/>
</dbReference>
<evidence type="ECO:0000256" key="3">
    <source>
        <dbReference type="ARBA" id="ARBA00012314"/>
    </source>
</evidence>
<dbReference type="PIRSF" id="PIRSF038927">
    <property type="entry name" value="Catalase_clade2"/>
    <property type="match status" value="1"/>
</dbReference>
<name>A0A0P0JBP8_BLAVI</name>
<dbReference type="EC" id="1.11.1.6" evidence="3 10"/>
<dbReference type="PANTHER" id="PTHR42821">
    <property type="entry name" value="CATALASE"/>
    <property type="match status" value="1"/>
</dbReference>
<keyword evidence="7 10" id="KW-0560">Oxidoreductase</keyword>
<dbReference type="SUPFAM" id="SSF52317">
    <property type="entry name" value="Class I glutamine amidotransferase-like"/>
    <property type="match status" value="1"/>
</dbReference>
<feature type="binding site" description="axial binding residue" evidence="12">
    <location>
        <position position="377"/>
    </location>
    <ligand>
        <name>heme</name>
        <dbReference type="ChEBI" id="CHEBI:30413"/>
    </ligand>
    <ligandPart>
        <name>Fe</name>
        <dbReference type="ChEBI" id="CHEBI:18248"/>
    </ligandPart>
</feature>
<accession>A0A0P0JBP8</accession>
<dbReference type="SUPFAM" id="SSF56634">
    <property type="entry name" value="Heme-dependent catalase-like"/>
    <property type="match status" value="1"/>
</dbReference>
<dbReference type="Gene3D" id="3.40.50.880">
    <property type="match status" value="1"/>
</dbReference>
<feature type="binding site" evidence="13">
    <location>
        <position position="373"/>
    </location>
    <ligand>
        <name>heme</name>
        <dbReference type="ChEBI" id="CHEBI:30413"/>
    </ligand>
</feature>
<keyword evidence="9 10" id="KW-0376">Hydrogen peroxide</keyword>
<feature type="active site" evidence="11">
    <location>
        <position position="163"/>
    </location>
</feature>
<evidence type="ECO:0000313" key="16">
    <source>
        <dbReference type="EMBL" id="CUU42080.1"/>
    </source>
</evidence>
<keyword evidence="4 10" id="KW-0575">Peroxidase</keyword>
<evidence type="ECO:0000256" key="12">
    <source>
        <dbReference type="PIRSR" id="PIRSR038927-2"/>
    </source>
</evidence>
<dbReference type="GO" id="GO:0046872">
    <property type="term" value="F:metal ion binding"/>
    <property type="evidence" value="ECO:0007669"/>
    <property type="project" value="UniProtKB-KW"/>
</dbReference>
<dbReference type="PROSITE" id="PS00437">
    <property type="entry name" value="CATALASE_1"/>
    <property type="match status" value="1"/>
</dbReference>
<dbReference type="InterPro" id="IPR041399">
    <property type="entry name" value="Catalase_large_C"/>
</dbReference>
<dbReference type="InterPro" id="IPR018028">
    <property type="entry name" value="Catalase"/>
</dbReference>
<dbReference type="PATRIC" id="fig|1079.6.peg.1696"/>
<dbReference type="GO" id="GO:0005829">
    <property type="term" value="C:cytosol"/>
    <property type="evidence" value="ECO:0007669"/>
    <property type="project" value="TreeGrafter"/>
</dbReference>
<dbReference type="InterPro" id="IPR002226">
    <property type="entry name" value="Catalase_haem_BS"/>
</dbReference>
<evidence type="ECO:0000256" key="8">
    <source>
        <dbReference type="ARBA" id="ARBA00023004"/>
    </source>
</evidence>
<comment type="function">
    <text evidence="10">Decomposes hydrogen peroxide into water and oxygen; serves to protect cells from the toxic effects of hydrogen peroxide.</text>
</comment>
<feature type="binding site" evidence="13">
    <location>
        <position position="176"/>
    </location>
    <ligand>
        <name>heme</name>
        <dbReference type="ChEBI" id="CHEBI:30413"/>
    </ligand>
</feature>
<feature type="binding site" evidence="13">
    <location>
        <position position="384"/>
    </location>
    <ligand>
        <name>heme</name>
        <dbReference type="ChEBI" id="CHEBI:30413"/>
    </ligand>
</feature>
<evidence type="ECO:0000256" key="5">
    <source>
        <dbReference type="ARBA" id="ARBA00022617"/>
    </source>
</evidence>
<sequence>MAKRATNPSTRQTSTATIHDQTLLRGEGGELHQIAEGDVPVLTTAQGGPVADDQNTLRVGPRGPLVVDDFHFREKVFHFDHERIPERVVHARGYGAHGFFETYESLAAYTKADIFQRPGEKTPTFVRFSTVAGNKGSADLARDVRGFAVKFYTRQGNWDLVGNNIPVFFIQDAIKFPDLIHAAKQDPDRDFPQAQTAHDTFWDFISLTPESMNMVMWIMSDRTIPRSFRFMEGFGVHTFRLVNDKGESTFVKFHWKPKLGLQSVAWNEAVKINGADPDFHRRDLWHAIQGGDFPEWELQVQLFDQEFADRFDFDVLDPTKIIPEEILPPKPIGRLVLDRMPDNFFAETEQVAFMTQNVPPGIDFSNDPLLQGRNFSYLDTQLKRLGSPNFTHLPINAPKCPFAHFQQDGHMAMHNPVGRVNYEPNSFGEGPRESPTRGFRPFAAEEHGIKARLRPESFADHYSQARQFYISQTPPEQRHIAAALTFELSKVETPAIRERTVAHLLNIDETLATTVGQKLGFKAMPKPADAAVPTRQDLEPSPALSIVERGPKRFEGRKLGILVTDGVDPTLLQGLTAAITKEKAVFELIAPKVGGVTAADGTWIKAQHMIDGGPSVLFDAVAVLTSAAAIDDLLQEATARDFVADAFQHCKFIGYDASALALLEKAGVADALDEGVVALPGEDGLEAFVAKLGKLRVWGREPSVKLGKASPPAKSR</sequence>
<dbReference type="EMBL" id="LN907867">
    <property type="protein sequence ID" value="CUU42080.1"/>
    <property type="molecule type" value="Genomic_DNA"/>
</dbReference>
<reference evidence="17" key="1">
    <citation type="journal article" date="2016" name="Genome Announc.">
        <title>Revised genome sequence of the purple photosynthetic bacterium Blastochloris viridis.</title>
        <authorList>
            <person name="Liu L.N."/>
            <person name="Faulkner M."/>
            <person name="Liu X."/>
            <person name="Huang F."/>
            <person name="Darby A.C."/>
            <person name="Hall N."/>
        </authorList>
    </citation>
    <scope>NUCLEOTIDE SEQUENCE [LARGE SCALE GENOMIC DNA]</scope>
    <source>
        <strain evidence="17">ATCC 19567 / DSM 133 / F</strain>
    </source>
</reference>
<gene>
    <name evidence="16" type="primary">katE</name>
    <name evidence="16" type="ORF">BVIRIDIS_10830</name>
</gene>
<evidence type="ECO:0000256" key="11">
    <source>
        <dbReference type="PIRSR" id="PIRSR038927-1"/>
    </source>
</evidence>
<feature type="domain" description="Catalase core" evidence="15">
    <location>
        <begin position="43"/>
        <end position="431"/>
    </location>
</feature>
<dbReference type="Proteomes" id="UP000065734">
    <property type="component" value="Chromosome I"/>
</dbReference>
<evidence type="ECO:0000256" key="4">
    <source>
        <dbReference type="ARBA" id="ARBA00022559"/>
    </source>
</evidence>
<dbReference type="PROSITE" id="PS00438">
    <property type="entry name" value="CATALASE_2"/>
    <property type="match status" value="1"/>
</dbReference>
<evidence type="ECO:0000256" key="6">
    <source>
        <dbReference type="ARBA" id="ARBA00022723"/>
    </source>
</evidence>
<evidence type="ECO:0000256" key="2">
    <source>
        <dbReference type="ARBA" id="ARBA00010660"/>
    </source>
</evidence>
<comment type="similarity">
    <text evidence="2">Belongs to the catalase family. HPII subfamily.</text>
</comment>
<dbReference type="Gene3D" id="1.20.1370.20">
    <property type="match status" value="1"/>
</dbReference>
<dbReference type="SMART" id="SM01060">
    <property type="entry name" value="Catalase"/>
    <property type="match status" value="1"/>
</dbReference>
<dbReference type="PANTHER" id="PTHR42821:SF1">
    <property type="entry name" value="CATALASE-B"/>
    <property type="match status" value="1"/>
</dbReference>
<dbReference type="PROSITE" id="PS51402">
    <property type="entry name" value="CATALASE_3"/>
    <property type="match status" value="1"/>
</dbReference>
<comment type="cofactor">
    <cofactor evidence="1 10 12">
        <name>heme</name>
        <dbReference type="ChEBI" id="CHEBI:30413"/>
    </cofactor>
</comment>
<dbReference type="CDD" id="cd03132">
    <property type="entry name" value="GATase1_catalase"/>
    <property type="match status" value="1"/>
</dbReference>
<dbReference type="InterPro" id="IPR024712">
    <property type="entry name" value="Catalase_clade2"/>
</dbReference>
<dbReference type="Pfam" id="PF18011">
    <property type="entry name" value="Catalase_C"/>
    <property type="match status" value="1"/>
</dbReference>
<dbReference type="PRINTS" id="PR00067">
    <property type="entry name" value="CATALASE"/>
</dbReference>
<evidence type="ECO:0000256" key="13">
    <source>
        <dbReference type="PIRSR" id="PIRSR038927-3"/>
    </source>
</evidence>
<dbReference type="GO" id="GO:0006979">
    <property type="term" value="P:response to oxidative stress"/>
    <property type="evidence" value="ECO:0007669"/>
    <property type="project" value="InterPro"/>
</dbReference>
<dbReference type="GO" id="GO:0042744">
    <property type="term" value="P:hydrogen peroxide catabolic process"/>
    <property type="evidence" value="ECO:0007669"/>
    <property type="project" value="UniProtKB-UniRule"/>
</dbReference>
<dbReference type="InterPro" id="IPR010582">
    <property type="entry name" value="Catalase_immune_responsive"/>
</dbReference>
<evidence type="ECO:0000259" key="15">
    <source>
        <dbReference type="SMART" id="SM01060"/>
    </source>
</evidence>
<organism evidence="16 17">
    <name type="scientific">Blastochloris viridis</name>
    <name type="common">Rhodopseudomonas viridis</name>
    <dbReference type="NCBI Taxonomy" id="1079"/>
    <lineage>
        <taxon>Bacteria</taxon>
        <taxon>Pseudomonadati</taxon>
        <taxon>Pseudomonadota</taxon>
        <taxon>Alphaproteobacteria</taxon>
        <taxon>Hyphomicrobiales</taxon>
        <taxon>Blastochloridaceae</taxon>
        <taxon>Blastochloris</taxon>
    </lineage>
</organism>
<dbReference type="InterPro" id="IPR020835">
    <property type="entry name" value="Catalase_sf"/>
</dbReference>
<proteinExistence type="inferred from homology"/>
<dbReference type="InterPro" id="IPR043156">
    <property type="entry name" value="Catalase_clade2_helical"/>
</dbReference>
<dbReference type="AlphaFoldDB" id="A0A0P0JBP8"/>
<dbReference type="Pfam" id="PF06628">
    <property type="entry name" value="Catalase-rel"/>
    <property type="match status" value="1"/>
</dbReference>
<evidence type="ECO:0000256" key="7">
    <source>
        <dbReference type="ARBA" id="ARBA00023002"/>
    </source>
</evidence>
<dbReference type="Gene3D" id="2.40.180.10">
    <property type="entry name" value="Catalase core domain"/>
    <property type="match status" value="1"/>
</dbReference>
<protein>
    <recommendedName>
        <fullName evidence="3 10">Catalase</fullName>
        <ecNumber evidence="3 10">1.11.1.6</ecNumber>
    </recommendedName>
</protein>
<dbReference type="InterPro" id="IPR029062">
    <property type="entry name" value="Class_I_gatase-like"/>
</dbReference>
<keyword evidence="5 10" id="KW-0349">Heme</keyword>
<feature type="active site" evidence="11">
    <location>
        <position position="90"/>
    </location>
</feature>
<keyword evidence="17" id="KW-1185">Reference proteome</keyword>
<dbReference type="GO" id="GO:0020037">
    <property type="term" value="F:heme binding"/>
    <property type="evidence" value="ECO:0007669"/>
    <property type="project" value="UniProtKB-UniRule"/>
</dbReference>
<dbReference type="OrthoDB" id="9761719at2"/>
<dbReference type="Pfam" id="PF00199">
    <property type="entry name" value="Catalase"/>
    <property type="match status" value="1"/>
</dbReference>
<dbReference type="GO" id="GO:0004096">
    <property type="term" value="F:catalase activity"/>
    <property type="evidence" value="ECO:0007669"/>
    <property type="project" value="UniProtKB-UniRule"/>
</dbReference>
<dbReference type="InterPro" id="IPR024708">
    <property type="entry name" value="Catalase_AS"/>
</dbReference>
<keyword evidence="6 10" id="KW-0479">Metal-binding</keyword>
<comment type="catalytic activity">
    <reaction evidence="10 14">
        <text>2 H2O2 = O2 + 2 H2O</text>
        <dbReference type="Rhea" id="RHEA:20309"/>
        <dbReference type="ChEBI" id="CHEBI:15377"/>
        <dbReference type="ChEBI" id="CHEBI:15379"/>
        <dbReference type="ChEBI" id="CHEBI:16240"/>
        <dbReference type="EC" id="1.11.1.6"/>
    </reaction>
</comment>
<evidence type="ECO:0000256" key="10">
    <source>
        <dbReference type="PIRNR" id="PIRNR038927"/>
    </source>
</evidence>
<feature type="binding site" evidence="13">
    <location>
        <position position="87"/>
    </location>
    <ligand>
        <name>heme</name>
        <dbReference type="ChEBI" id="CHEBI:30413"/>
    </ligand>
</feature>
<dbReference type="STRING" id="1079.BVIR_1638"/>